<organism evidence="1 2">
    <name type="scientific">Rhizomicrobium palustre</name>
    <dbReference type="NCBI Taxonomy" id="189966"/>
    <lineage>
        <taxon>Bacteria</taxon>
        <taxon>Pseudomonadati</taxon>
        <taxon>Pseudomonadota</taxon>
        <taxon>Alphaproteobacteria</taxon>
        <taxon>Micropepsales</taxon>
        <taxon>Micropepsaceae</taxon>
        <taxon>Rhizomicrobium</taxon>
    </lineage>
</organism>
<dbReference type="InterPro" id="IPR008928">
    <property type="entry name" value="6-hairpin_glycosidase_sf"/>
</dbReference>
<evidence type="ECO:0000313" key="2">
    <source>
        <dbReference type="Proteomes" id="UP000570514"/>
    </source>
</evidence>
<accession>A0A846MYE6</accession>
<evidence type="ECO:0000313" key="1">
    <source>
        <dbReference type="EMBL" id="NIK88436.1"/>
    </source>
</evidence>
<dbReference type="Pfam" id="PF03512">
    <property type="entry name" value="Glyco_hydro_52"/>
    <property type="match status" value="2"/>
</dbReference>
<reference evidence="1 2" key="1">
    <citation type="submission" date="2020-03" db="EMBL/GenBank/DDBJ databases">
        <title>Genomic Encyclopedia of Type Strains, Phase IV (KMG-IV): sequencing the most valuable type-strain genomes for metagenomic binning, comparative biology and taxonomic classification.</title>
        <authorList>
            <person name="Goeker M."/>
        </authorList>
    </citation>
    <scope>NUCLEOTIDE SEQUENCE [LARGE SCALE GENOMIC DNA]</scope>
    <source>
        <strain evidence="1 2">DSM 19867</strain>
    </source>
</reference>
<evidence type="ECO:0008006" key="3">
    <source>
        <dbReference type="Google" id="ProtNLM"/>
    </source>
</evidence>
<proteinExistence type="predicted"/>
<dbReference type="SUPFAM" id="SSF48208">
    <property type="entry name" value="Six-hairpin glycosidases"/>
    <property type="match status" value="1"/>
</dbReference>
<dbReference type="Gene3D" id="1.50.10.10">
    <property type="match status" value="1"/>
</dbReference>
<dbReference type="InterPro" id="IPR012341">
    <property type="entry name" value="6hp_glycosidase-like_sf"/>
</dbReference>
<dbReference type="EMBL" id="JAASRM010000001">
    <property type="protein sequence ID" value="NIK88436.1"/>
    <property type="molecule type" value="Genomic_DNA"/>
</dbReference>
<dbReference type="GO" id="GO:0009044">
    <property type="term" value="F:xylan 1,4-beta-xylosidase activity"/>
    <property type="evidence" value="ECO:0007669"/>
    <property type="project" value="InterPro"/>
</dbReference>
<sequence length="756" mass="82765">MSIRRPLSGPIGFNAQHSPMGAFMSFTCGNPGTKGGIGLQIGQPADQEVFIGLIDGDRYADATLKCLPFYVGAASNAAEAFMVEQAGPSEANVRPDAEPFAENEIKRSYGWATDSWEAGDLTFTVFSPFGPIPDPSKSSDRDMRDALRPAVVAQLIIDNTKGTKPKTGIFALNHSRPGPRMITDDLGGSARVGFAFRREAGVAAEVVDITGNGASDKPHAFGFMRWSATDGIREKFNPVHLLGSCPGIGFEVPAGKRYAMTLAIGSYLEAPVTTGLSGKYLYTRYYTDLTDVLRSTLDAAAKVIEKSDALDAKLEAATLSDDQKFLIAHATHSYYGSTQLLEIDKQPFWVVNEGEYCMMNTLDLSVDHVFWELDHNPWVVKNLLDNFVSHYSYTDKVKVYKDAGVSVHSFDHDPSQPPPPPDAAQLSRAYETAPGGISFCHDMGAHNNFAPKGRSSYELANLTSTFSYMTVEQLCNWTLTAACYLAKTRDTSWLKKNKKIVEEVLESFVNRGGEVGFAQFDSDKTAGGQEITTYDSLDHSLAQTRNNVYMAVKCWASYRALNLLFRDLGDKKAAQKAQELAEKVAGFVADQAVDGVLPAIFEKDNPGYNSRILPAVEGCVYPYYFAKTGYAGIKPEEVYASAAEKRMYDALKLHTEKLLLDPEKRSVFADGGIKLSSTSNNSWMSKISIFLDVTRRVFGLNANPAVAEVIKKADAAHVTWQAVGSAYWACCDQIVSGEGKASRYYPRIITSALWID</sequence>
<name>A0A846MYE6_9PROT</name>
<comment type="caution">
    <text evidence="1">The sequence shown here is derived from an EMBL/GenBank/DDBJ whole genome shotgun (WGS) entry which is preliminary data.</text>
</comment>
<dbReference type="Proteomes" id="UP000570514">
    <property type="component" value="Unassembled WGS sequence"/>
</dbReference>
<dbReference type="InterPro" id="IPR000852">
    <property type="entry name" value="Glyco_hydro_52"/>
</dbReference>
<keyword evidence="2" id="KW-1185">Reference proteome</keyword>
<dbReference type="AlphaFoldDB" id="A0A846MYE6"/>
<dbReference type="GO" id="GO:0005975">
    <property type="term" value="P:carbohydrate metabolic process"/>
    <property type="evidence" value="ECO:0007669"/>
    <property type="project" value="InterPro"/>
</dbReference>
<gene>
    <name evidence="1" type="ORF">FHS83_001754</name>
</gene>
<dbReference type="PRINTS" id="PR00845">
    <property type="entry name" value="GLHYDRLASE52"/>
</dbReference>
<protein>
    <recommendedName>
        <fullName evidence="3">Beta-xylosidase</fullName>
    </recommendedName>
</protein>
<dbReference type="RefSeq" id="WP_167082613.1">
    <property type="nucleotide sequence ID" value="NZ_BAAADC010000001.1"/>
</dbReference>